<dbReference type="Gene3D" id="1.10.260.40">
    <property type="entry name" value="lambda repressor-like DNA-binding domains"/>
    <property type="match status" value="1"/>
</dbReference>
<dbReference type="GO" id="GO:0003677">
    <property type="term" value="F:DNA binding"/>
    <property type="evidence" value="ECO:0007669"/>
    <property type="project" value="InterPro"/>
</dbReference>
<evidence type="ECO:0000313" key="1">
    <source>
        <dbReference type="EMBL" id="QQT86876.1"/>
    </source>
</evidence>
<dbReference type="Proteomes" id="UP000595320">
    <property type="component" value="Chromosome"/>
</dbReference>
<organism evidence="1 2">
    <name type="scientific">Acinetobacter ursingii</name>
    <dbReference type="NCBI Taxonomy" id="108980"/>
    <lineage>
        <taxon>Bacteria</taxon>
        <taxon>Pseudomonadati</taxon>
        <taxon>Pseudomonadota</taxon>
        <taxon>Gammaproteobacteria</taxon>
        <taxon>Moraxellales</taxon>
        <taxon>Moraxellaceae</taxon>
        <taxon>Acinetobacter</taxon>
    </lineage>
</organism>
<sequence length="127" mass="14054">MNKIFLTEERNRLNLKAKDVAEFVGVAIPTQSNYENGKRSPDAEYLAKLTELGFDINYVLTGKRESLSLATQEKVLIELFRQAPETVQRHILAGLLTQNTPEPPKGNIVTVGDSNTGNVAGRDITLK</sequence>
<dbReference type="PROSITE" id="PS50943">
    <property type="entry name" value="HTH_CROC1"/>
    <property type="match status" value="1"/>
</dbReference>
<dbReference type="CDD" id="cd00093">
    <property type="entry name" value="HTH_XRE"/>
    <property type="match status" value="1"/>
</dbReference>
<dbReference type="Pfam" id="PF01381">
    <property type="entry name" value="HTH_3"/>
    <property type="match status" value="1"/>
</dbReference>
<accession>A0A3G9FUL6</accession>
<dbReference type="AlphaFoldDB" id="A0A3G9FUL6"/>
<dbReference type="SMART" id="SM00530">
    <property type="entry name" value="HTH_XRE"/>
    <property type="match status" value="1"/>
</dbReference>
<dbReference type="InterPro" id="IPR010982">
    <property type="entry name" value="Lambda_DNA-bd_dom_sf"/>
</dbReference>
<dbReference type="InterPro" id="IPR001387">
    <property type="entry name" value="Cro/C1-type_HTH"/>
</dbReference>
<protein>
    <submittedName>
        <fullName evidence="1">Helix-turn-helix transcriptional regulator</fullName>
    </submittedName>
</protein>
<dbReference type="RefSeq" id="WP_017400549.1">
    <property type="nucleotide sequence ID" value="NZ_AP018824.1"/>
</dbReference>
<evidence type="ECO:0000313" key="2">
    <source>
        <dbReference type="Proteomes" id="UP000595320"/>
    </source>
</evidence>
<dbReference type="EMBL" id="CP068176">
    <property type="protein sequence ID" value="QQT86876.1"/>
    <property type="molecule type" value="Genomic_DNA"/>
</dbReference>
<proteinExistence type="predicted"/>
<reference evidence="1 2" key="1">
    <citation type="submission" date="2021-01" db="EMBL/GenBank/DDBJ databases">
        <title>FDA dAtabase for Regulatory Grade micrObial Sequences (FDA-ARGOS): Supporting development and validation of Infectious Disease Dx tests.</title>
        <authorList>
            <person name="Sproer C."/>
            <person name="Gronow S."/>
            <person name="Severitt S."/>
            <person name="Schroder I."/>
            <person name="Tallon L."/>
            <person name="Sadzewicz L."/>
            <person name="Zhao X."/>
            <person name="Boylan J."/>
            <person name="Ott S."/>
            <person name="Bowen H."/>
            <person name="Vavikolanu K."/>
            <person name="Mehta A."/>
            <person name="Aluvathingal J."/>
            <person name="Nadendla S."/>
            <person name="Lowell S."/>
            <person name="Myers T."/>
            <person name="Yan Y."/>
            <person name="Sichtig H."/>
        </authorList>
    </citation>
    <scope>NUCLEOTIDE SEQUENCE [LARGE SCALE GENOMIC DNA]</scope>
    <source>
        <strain evidence="1 2">FDAARGOS_1096</strain>
    </source>
</reference>
<dbReference type="SUPFAM" id="SSF47413">
    <property type="entry name" value="lambda repressor-like DNA-binding domains"/>
    <property type="match status" value="1"/>
</dbReference>
<gene>
    <name evidence="1" type="ORF">I6I53_03575</name>
</gene>
<name>A0A3G9FUL6_9GAMM</name>